<dbReference type="AlphaFoldDB" id="A0AAD5MLU3"/>
<evidence type="ECO:0000313" key="2">
    <source>
        <dbReference type="Proteomes" id="UP001196413"/>
    </source>
</evidence>
<organism evidence="1 2">
    <name type="scientific">Parelaphostrongylus tenuis</name>
    <name type="common">Meningeal worm</name>
    <dbReference type="NCBI Taxonomy" id="148309"/>
    <lineage>
        <taxon>Eukaryota</taxon>
        <taxon>Metazoa</taxon>
        <taxon>Ecdysozoa</taxon>
        <taxon>Nematoda</taxon>
        <taxon>Chromadorea</taxon>
        <taxon>Rhabditida</taxon>
        <taxon>Rhabditina</taxon>
        <taxon>Rhabditomorpha</taxon>
        <taxon>Strongyloidea</taxon>
        <taxon>Metastrongylidae</taxon>
        <taxon>Parelaphostrongylus</taxon>
    </lineage>
</organism>
<keyword evidence="2" id="KW-1185">Reference proteome</keyword>
<comment type="caution">
    <text evidence="1">The sequence shown here is derived from an EMBL/GenBank/DDBJ whole genome shotgun (WGS) entry which is preliminary data.</text>
</comment>
<dbReference type="EMBL" id="JAHQIW010004023">
    <property type="protein sequence ID" value="KAJ1360900.1"/>
    <property type="molecule type" value="Genomic_DNA"/>
</dbReference>
<gene>
    <name evidence="1" type="ORF">KIN20_020005</name>
</gene>
<accession>A0AAD5MLU3</accession>
<name>A0AAD5MLU3_PARTN</name>
<evidence type="ECO:0000313" key="1">
    <source>
        <dbReference type="EMBL" id="KAJ1360900.1"/>
    </source>
</evidence>
<dbReference type="Proteomes" id="UP001196413">
    <property type="component" value="Unassembled WGS sequence"/>
</dbReference>
<proteinExistence type="predicted"/>
<sequence length="120" mass="12813">MPAASACSPIHLSISFFIPFPRAQSVKGNNSGDAPHQLSMNTHCIIRKSSQSGCIALKGVTVSNFQKQNGSHPHGHRTKVRIRGLPSNTLANTNVIAENYTAEGSQATSAWLDSCAKAQR</sequence>
<protein>
    <submittedName>
        <fullName evidence="1">Uncharacterized protein</fullName>
    </submittedName>
</protein>
<reference evidence="1" key="1">
    <citation type="submission" date="2021-06" db="EMBL/GenBank/DDBJ databases">
        <title>Parelaphostrongylus tenuis whole genome reference sequence.</title>
        <authorList>
            <person name="Garwood T.J."/>
            <person name="Larsen P.A."/>
            <person name="Fountain-Jones N.M."/>
            <person name="Garbe J.R."/>
            <person name="Macchietto M.G."/>
            <person name="Kania S.A."/>
            <person name="Gerhold R.W."/>
            <person name="Richards J.E."/>
            <person name="Wolf T.M."/>
        </authorList>
    </citation>
    <scope>NUCLEOTIDE SEQUENCE</scope>
    <source>
        <strain evidence="1">MNPRO001-30</strain>
        <tissue evidence="1">Meninges</tissue>
    </source>
</reference>